<dbReference type="Proteomes" id="UP001177003">
    <property type="component" value="Chromosome 4"/>
</dbReference>
<gene>
    <name evidence="2" type="ORF">LSALG_LOCUS20274</name>
</gene>
<dbReference type="PANTHER" id="PTHR31973:SF190">
    <property type="entry name" value="MULE TRANSPOSASE DOMAIN-CONTAINING PROTEIN"/>
    <property type="match status" value="1"/>
</dbReference>
<evidence type="ECO:0000313" key="3">
    <source>
        <dbReference type="Proteomes" id="UP001177003"/>
    </source>
</evidence>
<organism evidence="2 3">
    <name type="scientific">Lactuca saligna</name>
    <name type="common">Willowleaf lettuce</name>
    <dbReference type="NCBI Taxonomy" id="75948"/>
    <lineage>
        <taxon>Eukaryota</taxon>
        <taxon>Viridiplantae</taxon>
        <taxon>Streptophyta</taxon>
        <taxon>Embryophyta</taxon>
        <taxon>Tracheophyta</taxon>
        <taxon>Spermatophyta</taxon>
        <taxon>Magnoliopsida</taxon>
        <taxon>eudicotyledons</taxon>
        <taxon>Gunneridae</taxon>
        <taxon>Pentapetalae</taxon>
        <taxon>asterids</taxon>
        <taxon>campanulids</taxon>
        <taxon>Asterales</taxon>
        <taxon>Asteraceae</taxon>
        <taxon>Cichorioideae</taxon>
        <taxon>Cichorieae</taxon>
        <taxon>Lactucinae</taxon>
        <taxon>Lactuca</taxon>
    </lineage>
</organism>
<feature type="region of interest" description="Disordered" evidence="1">
    <location>
        <begin position="175"/>
        <end position="197"/>
    </location>
</feature>
<sequence>MLFVLLKQIPPQSWARSHFTGRAYRDALSNNPCEAFNIKLEEGRDAPIINCIEFIREYIMKKIVKVDKEIQKLLGPLTPTATTILDKIKIAIWDTRRNSVGIPESFVHPCYCLSRWKEMYSLKCSHWKTKEEENNINCGKEDFVRGNTTSRAHRSVTCKKCNNVVHNARTYKGQRPIVGVGGGQSKAKGKGNGKATT</sequence>
<evidence type="ECO:0000256" key="1">
    <source>
        <dbReference type="SAM" id="MobiDB-lite"/>
    </source>
</evidence>
<accession>A0AA35YV20</accession>
<dbReference type="AlphaFoldDB" id="A0AA35YV20"/>
<evidence type="ECO:0000313" key="2">
    <source>
        <dbReference type="EMBL" id="CAI9280533.1"/>
    </source>
</evidence>
<dbReference type="PANTHER" id="PTHR31973">
    <property type="entry name" value="POLYPROTEIN, PUTATIVE-RELATED"/>
    <property type="match status" value="1"/>
</dbReference>
<dbReference type="EMBL" id="OX465080">
    <property type="protein sequence ID" value="CAI9280533.1"/>
    <property type="molecule type" value="Genomic_DNA"/>
</dbReference>
<keyword evidence="3" id="KW-1185">Reference proteome</keyword>
<name>A0AA35YV20_LACSI</name>
<protein>
    <submittedName>
        <fullName evidence="2">Uncharacterized protein</fullName>
    </submittedName>
</protein>
<reference evidence="2" key="1">
    <citation type="submission" date="2023-04" db="EMBL/GenBank/DDBJ databases">
        <authorList>
            <person name="Vijverberg K."/>
            <person name="Xiong W."/>
            <person name="Schranz E."/>
        </authorList>
    </citation>
    <scope>NUCLEOTIDE SEQUENCE</scope>
</reference>
<proteinExistence type="predicted"/>